<dbReference type="GO" id="GO:0008757">
    <property type="term" value="F:S-adenosylmethionine-dependent methyltransferase activity"/>
    <property type="evidence" value="ECO:0007669"/>
    <property type="project" value="InterPro"/>
</dbReference>
<feature type="coiled-coil region" evidence="1">
    <location>
        <begin position="14"/>
        <end position="52"/>
    </location>
</feature>
<evidence type="ECO:0000259" key="2">
    <source>
        <dbReference type="Pfam" id="PF08241"/>
    </source>
</evidence>
<dbReference type="EMBL" id="CP001719">
    <property type="protein sequence ID" value="ADC46776.1"/>
    <property type="molecule type" value="Genomic_DNA"/>
</dbReference>
<dbReference type="Pfam" id="PF08241">
    <property type="entry name" value="Methyltransf_11"/>
    <property type="match status" value="1"/>
</dbReference>
<dbReference type="KEGG" id="mru:mru_0925"/>
<dbReference type="CDD" id="cd02440">
    <property type="entry name" value="AdoMet_MTases"/>
    <property type="match status" value="1"/>
</dbReference>
<gene>
    <name evidence="3" type="ordered locus">mru_0925</name>
</gene>
<dbReference type="STRING" id="634498.mru_0925"/>
<dbReference type="AlphaFoldDB" id="D3E2L5"/>
<keyword evidence="1" id="KW-0175">Coiled coil</keyword>
<reference evidence="3 4" key="1">
    <citation type="journal article" date="2010" name="PLoS ONE">
        <title>The genome sequence of the rumen methanogen Methanobrevibacter ruminantium reveals new possibilities for controlling ruminant methane emissions.</title>
        <authorList>
            <person name="Leahy S.C."/>
            <person name="Kelly W.J."/>
            <person name="Altermann E."/>
            <person name="Ronimus R.S."/>
            <person name="Yeoman C.J."/>
            <person name="Pacheco D.M."/>
            <person name="Li D."/>
            <person name="Kong Z."/>
            <person name="McTavish S."/>
            <person name="Sang C."/>
            <person name="Lambie S.C."/>
            <person name="Janssen P.H."/>
            <person name="Dey D."/>
            <person name="Attwood G.T."/>
        </authorList>
    </citation>
    <scope>NUCLEOTIDE SEQUENCE [LARGE SCALE GENOMIC DNA]</scope>
    <source>
        <strain evidence="4">ATCC 35063 / DSM 1093 / JCM 13430 / OCM 146 / M1</strain>
    </source>
</reference>
<evidence type="ECO:0000256" key="1">
    <source>
        <dbReference type="SAM" id="Coils"/>
    </source>
</evidence>
<dbReference type="OrthoDB" id="78444at2157"/>
<protein>
    <submittedName>
        <fullName evidence="3">SAM-dependent methyltransferase</fullName>
    </submittedName>
</protein>
<organism evidence="3 4">
    <name type="scientific">Methanobrevibacter ruminantium (strain ATCC 35063 / DSM 1093 / JCM 13430 / OCM 146 / M1)</name>
    <name type="common">Methanobacterium ruminantium</name>
    <dbReference type="NCBI Taxonomy" id="634498"/>
    <lineage>
        <taxon>Archaea</taxon>
        <taxon>Methanobacteriati</taxon>
        <taxon>Methanobacteriota</taxon>
        <taxon>Methanomada group</taxon>
        <taxon>Methanobacteria</taxon>
        <taxon>Methanobacteriales</taxon>
        <taxon>Methanobacteriaceae</taxon>
        <taxon>Methanobrevibacter</taxon>
    </lineage>
</organism>
<dbReference type="GeneID" id="8770577"/>
<feature type="domain" description="Methyltransferase type 11" evidence="2">
    <location>
        <begin position="141"/>
        <end position="209"/>
    </location>
</feature>
<dbReference type="GO" id="GO:0032259">
    <property type="term" value="P:methylation"/>
    <property type="evidence" value="ECO:0007669"/>
    <property type="project" value="UniProtKB-KW"/>
</dbReference>
<dbReference type="InterPro" id="IPR029063">
    <property type="entry name" value="SAM-dependent_MTases_sf"/>
</dbReference>
<dbReference type="PATRIC" id="fig|634498.28.peg.927"/>
<dbReference type="Proteomes" id="UP000008680">
    <property type="component" value="Chromosome"/>
</dbReference>
<sequence length="290" mass="34666">MGFKDKVLSSSNQFNYYKDNYEKLLNENKQLKQKQNQLIEENEQLIKEFELNKQIIINKENLSTESNYCPYCGRISNFEPYGVVKREKAMCPYCKSLERHRLIYLFFERNYSSIFKNKDIKLLHFAPERIFYNYFTQFDHVDYYPVDIDPETYAKRGLKLKMKVNMEEVPYGDEEFDFIYNSHVLEHVPNDFKAMGELYRVLKQDGVCITVVPLSGNEETLEKEEYNTPELREKHYGNKDHLRFYGLDVKQRLESVGFKVKVSKLEDLNLTEKEIELFNVKESLIFVCTK</sequence>
<keyword evidence="3" id="KW-0808">Transferase</keyword>
<keyword evidence="4" id="KW-1185">Reference proteome</keyword>
<dbReference type="HOGENOM" id="CLU_071512_0_0_2"/>
<evidence type="ECO:0000313" key="3">
    <source>
        <dbReference type="EMBL" id="ADC46776.1"/>
    </source>
</evidence>
<evidence type="ECO:0000313" key="4">
    <source>
        <dbReference type="Proteomes" id="UP000008680"/>
    </source>
</evidence>
<dbReference type="eggNOG" id="arCOG04347">
    <property type="taxonomic scope" value="Archaea"/>
</dbReference>
<dbReference type="SUPFAM" id="SSF53335">
    <property type="entry name" value="S-adenosyl-L-methionine-dependent methyltransferases"/>
    <property type="match status" value="1"/>
</dbReference>
<proteinExistence type="predicted"/>
<dbReference type="Gene3D" id="3.40.50.150">
    <property type="entry name" value="Vaccinia Virus protein VP39"/>
    <property type="match status" value="1"/>
</dbReference>
<accession>D3E2L5</accession>
<name>D3E2L5_METRM</name>
<dbReference type="RefSeq" id="WP_012955727.1">
    <property type="nucleotide sequence ID" value="NC_013790.1"/>
</dbReference>
<dbReference type="InterPro" id="IPR013216">
    <property type="entry name" value="Methyltransf_11"/>
</dbReference>
<keyword evidence="3" id="KW-0489">Methyltransferase</keyword>